<comment type="caution">
    <text evidence="1">The sequence shown here is derived from an EMBL/GenBank/DDBJ whole genome shotgun (WGS) entry which is preliminary data.</text>
</comment>
<gene>
    <name evidence="1" type="ORF">H5410_064680</name>
</gene>
<accession>A0A9J5VYP3</accession>
<dbReference type="Proteomes" id="UP000824120">
    <property type="component" value="Unassembled WGS sequence"/>
</dbReference>
<dbReference type="AlphaFoldDB" id="A0A9J5VYP3"/>
<reference evidence="1" key="1">
    <citation type="submission" date="2020-09" db="EMBL/GenBank/DDBJ databases">
        <title>De no assembly of potato wild relative species, Solanum commersonii.</title>
        <authorList>
            <person name="Cho K."/>
        </authorList>
    </citation>
    <scope>NUCLEOTIDE SEQUENCE</scope>
    <source>
        <strain evidence="1">LZ3.2</strain>
        <tissue evidence="1">Leaf</tissue>
    </source>
</reference>
<proteinExistence type="predicted"/>
<dbReference type="EMBL" id="JACXVP010000171">
    <property type="protein sequence ID" value="KAG5568304.1"/>
    <property type="molecule type" value="Genomic_DNA"/>
</dbReference>
<dbReference type="OrthoDB" id="777875at2759"/>
<organism evidence="1 2">
    <name type="scientific">Solanum commersonii</name>
    <name type="common">Commerson's wild potato</name>
    <name type="synonym">Commerson's nightshade</name>
    <dbReference type="NCBI Taxonomy" id="4109"/>
    <lineage>
        <taxon>Eukaryota</taxon>
        <taxon>Viridiplantae</taxon>
        <taxon>Streptophyta</taxon>
        <taxon>Embryophyta</taxon>
        <taxon>Tracheophyta</taxon>
        <taxon>Spermatophyta</taxon>
        <taxon>Magnoliopsida</taxon>
        <taxon>eudicotyledons</taxon>
        <taxon>Gunneridae</taxon>
        <taxon>Pentapetalae</taxon>
        <taxon>asterids</taxon>
        <taxon>lamiids</taxon>
        <taxon>Solanales</taxon>
        <taxon>Solanaceae</taxon>
        <taxon>Solanoideae</taxon>
        <taxon>Solaneae</taxon>
        <taxon>Solanum</taxon>
    </lineage>
</organism>
<evidence type="ECO:0000313" key="1">
    <source>
        <dbReference type="EMBL" id="KAG5568304.1"/>
    </source>
</evidence>
<keyword evidence="2" id="KW-1185">Reference proteome</keyword>
<protein>
    <submittedName>
        <fullName evidence="1">Uncharacterized protein</fullName>
    </submittedName>
</protein>
<evidence type="ECO:0000313" key="2">
    <source>
        <dbReference type="Proteomes" id="UP000824120"/>
    </source>
</evidence>
<sequence>MKDKIINMVVLDKMFKLLLAMSKLTNRDMSKLTNQMKLTEAKYLLEATKKMLQPEQSNAKIEAKIQENNNNIYNTSSTSCDHEQKQGVITNLLVKETMLLIFGTK</sequence>
<name>A0A9J5VYP3_SOLCO</name>